<evidence type="ECO:0000259" key="3">
    <source>
        <dbReference type="Pfam" id="PF18962"/>
    </source>
</evidence>
<accession>A0ABW8Y5V5</accession>
<feature type="chain" id="PRO_5046284255" evidence="2">
    <location>
        <begin position="18"/>
        <end position="276"/>
    </location>
</feature>
<keyword evidence="1 2" id="KW-0732">Signal</keyword>
<reference evidence="4 5" key="1">
    <citation type="submission" date="2024-06" db="EMBL/GenBank/DDBJ databases">
        <authorList>
            <person name="Kaempfer P."/>
            <person name="Viver T."/>
        </authorList>
    </citation>
    <scope>NUCLEOTIDE SEQUENCE [LARGE SCALE GENOMIC DNA]</scope>
    <source>
        <strain evidence="4 5">ST-37</strain>
    </source>
</reference>
<dbReference type="InterPro" id="IPR013320">
    <property type="entry name" value="ConA-like_dom_sf"/>
</dbReference>
<dbReference type="SUPFAM" id="SSF49899">
    <property type="entry name" value="Concanavalin A-like lectins/glucanases"/>
    <property type="match status" value="1"/>
</dbReference>
<organism evidence="4 5">
    <name type="scientific">Chryseobacterium terrae</name>
    <dbReference type="NCBI Taxonomy" id="3163299"/>
    <lineage>
        <taxon>Bacteria</taxon>
        <taxon>Pseudomonadati</taxon>
        <taxon>Bacteroidota</taxon>
        <taxon>Flavobacteriia</taxon>
        <taxon>Flavobacteriales</taxon>
        <taxon>Weeksellaceae</taxon>
        <taxon>Chryseobacterium group</taxon>
        <taxon>Chryseobacterium</taxon>
    </lineage>
</organism>
<dbReference type="EMBL" id="JBELPY010000015">
    <property type="protein sequence ID" value="MFL9835581.1"/>
    <property type="molecule type" value="Genomic_DNA"/>
</dbReference>
<dbReference type="InterPro" id="IPR026444">
    <property type="entry name" value="Secre_tail"/>
</dbReference>
<feature type="domain" description="Secretion system C-terminal sorting" evidence="3">
    <location>
        <begin position="205"/>
        <end position="274"/>
    </location>
</feature>
<evidence type="ECO:0000313" key="5">
    <source>
        <dbReference type="Proteomes" id="UP001629058"/>
    </source>
</evidence>
<name>A0ABW8Y5V5_9FLAO</name>
<dbReference type="NCBIfam" id="TIGR04183">
    <property type="entry name" value="Por_Secre_tail"/>
    <property type="match status" value="1"/>
</dbReference>
<gene>
    <name evidence="4" type="ORF">ABS765_16305</name>
</gene>
<sequence length="276" mass="30509">MRKTLLLLSFVSFLSNAQVSSFPWTETFEDASTTSSQWVCEYVSGTNSSVPSGLFWKIGSNTSAGYYGSPGAYQGDKMAVFDVRSHPRDGIAKFISPIIDLSAVSNPKLDFYYRNLIWGSDQNELKIYYRTSQTGAWTLVTTFNTSISTWTNSGDITLPNPSATYQIALEGIAKYGFGLDVDNLTVKGGALSTLETERQKNSFKIYPNPSSDFVNIKSEKKVSDISIFDSTGKQVDYIKEDATEVKIPVHQLPSGTYIIQIKNSEGVLSSQKLIKK</sequence>
<evidence type="ECO:0000256" key="1">
    <source>
        <dbReference type="ARBA" id="ARBA00022729"/>
    </source>
</evidence>
<comment type="caution">
    <text evidence="4">The sequence shown here is derived from an EMBL/GenBank/DDBJ whole genome shotgun (WGS) entry which is preliminary data.</text>
</comment>
<dbReference type="Gene3D" id="2.60.120.200">
    <property type="match status" value="1"/>
</dbReference>
<dbReference type="Proteomes" id="UP001629058">
    <property type="component" value="Unassembled WGS sequence"/>
</dbReference>
<dbReference type="Pfam" id="PF18962">
    <property type="entry name" value="Por_Secre_tail"/>
    <property type="match status" value="1"/>
</dbReference>
<protein>
    <submittedName>
        <fullName evidence="4">T9SS type A sorting domain-containing protein</fullName>
    </submittedName>
</protein>
<proteinExistence type="predicted"/>
<evidence type="ECO:0000313" key="4">
    <source>
        <dbReference type="EMBL" id="MFL9835581.1"/>
    </source>
</evidence>
<keyword evidence="5" id="KW-1185">Reference proteome</keyword>
<evidence type="ECO:0000256" key="2">
    <source>
        <dbReference type="SAM" id="SignalP"/>
    </source>
</evidence>
<dbReference type="RefSeq" id="WP_408092460.1">
    <property type="nucleotide sequence ID" value="NZ_JBELPY010000015.1"/>
</dbReference>
<feature type="signal peptide" evidence="2">
    <location>
        <begin position="1"/>
        <end position="17"/>
    </location>
</feature>